<dbReference type="InterPro" id="IPR007410">
    <property type="entry name" value="LpqE-like"/>
</dbReference>
<gene>
    <name evidence="2" type="ORF">EXE63_21515</name>
</gene>
<feature type="chain" id="PRO_5039671618" evidence="1">
    <location>
        <begin position="21"/>
        <end position="165"/>
    </location>
</feature>
<dbReference type="Pfam" id="PF04314">
    <property type="entry name" value="PCuAC"/>
    <property type="match status" value="1"/>
</dbReference>
<evidence type="ECO:0000313" key="2">
    <source>
        <dbReference type="EMBL" id="QIV83179.1"/>
    </source>
</evidence>
<evidence type="ECO:0000256" key="1">
    <source>
        <dbReference type="SAM" id="SignalP"/>
    </source>
</evidence>
<dbReference type="Proteomes" id="UP000501849">
    <property type="component" value="Chromosome"/>
</dbReference>
<name>A0A6H0S9T0_9MYCO</name>
<protein>
    <submittedName>
        <fullName evidence="2">Copper chaperone PCu(A)C</fullName>
    </submittedName>
</protein>
<dbReference type="InterPro" id="IPR036182">
    <property type="entry name" value="PCuAC_sf"/>
</dbReference>
<dbReference type="AlphaFoldDB" id="A0A6H0S9T0"/>
<accession>A0A6H0S9T0</accession>
<dbReference type="InterPro" id="IPR058248">
    <property type="entry name" value="Lxx211020-like"/>
</dbReference>
<dbReference type="RefSeq" id="WP_168143613.1">
    <property type="nucleotide sequence ID" value="NZ_CAXUTK020000001.1"/>
</dbReference>
<proteinExistence type="predicted"/>
<dbReference type="PANTHER" id="PTHR36302:SF1">
    <property type="entry name" value="COPPER CHAPERONE PCU(A)C"/>
    <property type="match status" value="1"/>
</dbReference>
<organism evidence="2 3">
    <name type="scientific">Mycolicibacterium frederiksbergense</name>
    <dbReference type="NCBI Taxonomy" id="117567"/>
    <lineage>
        <taxon>Bacteria</taxon>
        <taxon>Bacillati</taxon>
        <taxon>Actinomycetota</taxon>
        <taxon>Actinomycetes</taxon>
        <taxon>Mycobacteriales</taxon>
        <taxon>Mycobacteriaceae</taxon>
        <taxon>Mycolicibacterium</taxon>
    </lineage>
</organism>
<evidence type="ECO:0000313" key="3">
    <source>
        <dbReference type="Proteomes" id="UP000501849"/>
    </source>
</evidence>
<feature type="signal peptide" evidence="1">
    <location>
        <begin position="1"/>
        <end position="20"/>
    </location>
</feature>
<dbReference type="PROSITE" id="PS51257">
    <property type="entry name" value="PROKAR_LIPOPROTEIN"/>
    <property type="match status" value="1"/>
</dbReference>
<sequence>MRKSLLGLLTVALLSAGCTSTTDEHTDHAMASEVVFEEQWASAGDGEMAAVFGTLVNNGHHEARVVSGSSPAAGRVEVHEVAGDAGAKTMRPKEGGIVLPAGGSHELVPGGDHLMLMDLTAPLAVGSDIELTVQFEDGSTLPVTVQVRDFAGANEEYQPEHGGHG</sequence>
<dbReference type="SUPFAM" id="SSF110087">
    <property type="entry name" value="DR1885-like metal-binding protein"/>
    <property type="match status" value="1"/>
</dbReference>
<reference evidence="2 3" key="1">
    <citation type="submission" date="2019-04" db="EMBL/GenBank/DDBJ databases">
        <title>Draft, Whole-Genome Sequence of the Anthracene-degrading Mycobacterium frederiksbergense LB501T, Isolated from a Polycyclic Aromatic Hydrocarbon (PAH)-Contaminated Soil.</title>
        <authorList>
            <person name="Augelletti F."/>
        </authorList>
    </citation>
    <scope>NUCLEOTIDE SEQUENCE [LARGE SCALE GENOMIC DNA]</scope>
    <source>
        <strain evidence="2 3">LB 501T</strain>
    </source>
</reference>
<keyword evidence="1" id="KW-0732">Signal</keyword>
<dbReference type="PANTHER" id="PTHR36302">
    <property type="entry name" value="BLR7088 PROTEIN"/>
    <property type="match status" value="1"/>
</dbReference>
<dbReference type="EMBL" id="CP038799">
    <property type="protein sequence ID" value="QIV83179.1"/>
    <property type="molecule type" value="Genomic_DNA"/>
</dbReference>
<dbReference type="Gene3D" id="2.60.40.1890">
    <property type="entry name" value="PCu(A)C copper chaperone"/>
    <property type="match status" value="1"/>
</dbReference>
<dbReference type="KEGG" id="mfre:EXE63_21515"/>
<keyword evidence="3" id="KW-1185">Reference proteome</keyword>